<evidence type="ECO:0000259" key="1">
    <source>
        <dbReference type="PROSITE" id="PS50146"/>
    </source>
</evidence>
<dbReference type="PROSITE" id="PS50146">
    <property type="entry name" value="DAGK"/>
    <property type="match status" value="1"/>
</dbReference>
<dbReference type="Pfam" id="PF00781">
    <property type="entry name" value="DAGK_cat"/>
    <property type="match status" value="1"/>
</dbReference>
<reference evidence="2 3" key="1">
    <citation type="journal article" date="2015" name="Nature">
        <title>rRNA introns, odd ribosomes, and small enigmatic genomes across a large radiation of phyla.</title>
        <authorList>
            <person name="Brown C.T."/>
            <person name="Hug L.A."/>
            <person name="Thomas B.C."/>
            <person name="Sharon I."/>
            <person name="Castelle C.J."/>
            <person name="Singh A."/>
            <person name="Wilkins M.J."/>
            <person name="Williams K.H."/>
            <person name="Banfield J.F."/>
        </authorList>
    </citation>
    <scope>NUCLEOTIDE SEQUENCE [LARGE SCALE GENOMIC DNA]</scope>
</reference>
<feature type="domain" description="DAGKc" evidence="1">
    <location>
        <begin position="1"/>
        <end position="126"/>
    </location>
</feature>
<proteinExistence type="predicted"/>
<dbReference type="STRING" id="1618345.UT18_C0012G0011"/>
<evidence type="ECO:0000313" key="2">
    <source>
        <dbReference type="EMBL" id="KKQ94159.1"/>
    </source>
</evidence>
<dbReference type="PANTHER" id="PTHR12358">
    <property type="entry name" value="SPHINGOSINE KINASE"/>
    <property type="match status" value="1"/>
</dbReference>
<dbReference type="AlphaFoldDB" id="A0A0G0P7T0"/>
<dbReference type="Gene3D" id="2.60.200.40">
    <property type="match status" value="1"/>
</dbReference>
<dbReference type="EMBL" id="LBVV01000012">
    <property type="protein sequence ID" value="KKQ94159.1"/>
    <property type="molecule type" value="Genomic_DNA"/>
</dbReference>
<dbReference type="GO" id="GO:0004143">
    <property type="term" value="F:ATP-dependent diacylglycerol kinase activity"/>
    <property type="evidence" value="ECO:0007669"/>
    <property type="project" value="TreeGrafter"/>
</dbReference>
<sequence length="282" mass="30890">MYYYIINPSAGNGKINKIQEKLKGILSNLGIAGEFVKSTGPGDIPKLTEIGIKKGYSTIVAIGGDSTANEVLNYMPNDKTAFGIIPVGKTNTLASSLGIPDWMEACQILAARKTRRLNIGEVVTASGNRYFINKIAIGLEADIRKNFPSTPKQIVSKVKHNLGILKNSKSFNPFTMRFEIDKSIKGDFKGINIHITNVSFQKSDKAFMISLQENVPKTEKIKFIKTGDLSYLANHNSTLYGNHIYLKSNNISVAADDQYIGATPAEISIANKKIRIIVGSIF</sequence>
<dbReference type="PANTHER" id="PTHR12358:SF106">
    <property type="entry name" value="LIPID KINASE YEGS"/>
    <property type="match status" value="1"/>
</dbReference>
<dbReference type="Proteomes" id="UP000034207">
    <property type="component" value="Unassembled WGS sequence"/>
</dbReference>
<dbReference type="InterPro" id="IPR017438">
    <property type="entry name" value="ATP-NAD_kinase_N"/>
</dbReference>
<dbReference type="GO" id="GO:0005886">
    <property type="term" value="C:plasma membrane"/>
    <property type="evidence" value="ECO:0007669"/>
    <property type="project" value="TreeGrafter"/>
</dbReference>
<dbReference type="InterPro" id="IPR016064">
    <property type="entry name" value="NAD/diacylglycerol_kinase_sf"/>
</dbReference>
<dbReference type="InterPro" id="IPR050187">
    <property type="entry name" value="Lipid_Phosphate_FormReg"/>
</dbReference>
<accession>A0A0G0P7T0</accession>
<evidence type="ECO:0000313" key="3">
    <source>
        <dbReference type="Proteomes" id="UP000034207"/>
    </source>
</evidence>
<comment type="caution">
    <text evidence="2">The sequence shown here is derived from an EMBL/GenBank/DDBJ whole genome shotgun (WGS) entry which is preliminary data.</text>
</comment>
<gene>
    <name evidence="2" type="ORF">UT18_C0012G0011</name>
</gene>
<dbReference type="InterPro" id="IPR001206">
    <property type="entry name" value="Diacylglycerol_kinase_cat_dom"/>
</dbReference>
<name>A0A0G0P7T0_UNCC2</name>
<dbReference type="SUPFAM" id="SSF111331">
    <property type="entry name" value="NAD kinase/diacylglycerol kinase-like"/>
    <property type="match status" value="1"/>
</dbReference>
<protein>
    <recommendedName>
        <fullName evidence="1">DAGKc domain-containing protein</fullName>
    </recommendedName>
</protein>
<dbReference type="Gene3D" id="3.40.50.10330">
    <property type="entry name" value="Probable inorganic polyphosphate/atp-NAD kinase, domain 1"/>
    <property type="match status" value="1"/>
</dbReference>
<organism evidence="2 3">
    <name type="scientific">candidate division CPR2 bacterium GW2011_GWC2_39_10</name>
    <dbReference type="NCBI Taxonomy" id="1618345"/>
    <lineage>
        <taxon>Bacteria</taxon>
        <taxon>Bacteria division CPR2</taxon>
    </lineage>
</organism>